<dbReference type="VEuPathDB" id="FungiDB:P168DRAFT_318284"/>
<feature type="domain" description="Major facilitator superfamily (MFS) profile" evidence="6">
    <location>
        <begin position="58"/>
        <end position="486"/>
    </location>
</feature>
<comment type="subcellular location">
    <subcellularLocation>
        <location evidence="1">Membrane</location>
        <topology evidence="1">Multi-pass membrane protein</topology>
    </subcellularLocation>
</comment>
<keyword evidence="8" id="KW-1185">Reference proteome</keyword>
<keyword evidence="3 5" id="KW-1133">Transmembrane helix</keyword>
<dbReference type="InterPro" id="IPR011701">
    <property type="entry name" value="MFS"/>
</dbReference>
<sequence length="518" mass="56449">MTPKTLEVTSSSSPTELDKDLLSPHLARSGLQMAADGFHVQWASDNPRHPRNWSRCRKIYDTSLVIFLEFFTTAISTSGSTSARDALREFAIPRELSVFIFVSLYLLGQGIGAIAFPPYSEAFGRRKLYVVSTALYSISCAVVAAVPSLAGVAVGRFISGVLSAIPTTVVIGSIEDLFNARDRVWVIYCWAMVANMGMLLGPIFSTYITAELGWRWLFYVAAIVTAVVSILLLTIRESRPSLLLAREVAHLREITNIPTLQAFNPDQTPDLLTFIRLALARPVRLFFTELLVFIVSTMSAAAIALVYLFTEALPPIYQAFAFTPQQACLPFLAMFAGLFFGILTRFQDLRILAHHRHHNLPLRPEDKLTGFSIGVPILAASLWLFAWTIPPIASSTAPHIHWIVSALALVFVGYGLNEIDYVLGGYLTDSYLSYAASGLAALSIVRALLSAALPLIAGPMFGALGNNVAVSVLAAVATALCVVPPVFARYGAAIRGRSAFANFSLKVYLENSVDEEGY</sequence>
<evidence type="ECO:0000259" key="6">
    <source>
        <dbReference type="PROSITE" id="PS50850"/>
    </source>
</evidence>
<dbReference type="GO" id="GO:0016020">
    <property type="term" value="C:membrane"/>
    <property type="evidence" value="ECO:0007669"/>
    <property type="project" value="UniProtKB-SubCell"/>
</dbReference>
<feature type="transmembrane region" description="Helical" evidence="5">
    <location>
        <begin position="285"/>
        <end position="309"/>
    </location>
</feature>
<evidence type="ECO:0000313" key="7">
    <source>
        <dbReference type="EMBL" id="PKY05259.1"/>
    </source>
</evidence>
<feature type="transmembrane region" description="Helical" evidence="5">
    <location>
        <begin position="431"/>
        <end position="456"/>
    </location>
</feature>
<dbReference type="GeneID" id="36547712"/>
<protein>
    <submittedName>
        <fullName evidence="7">MFS general substrate transporter</fullName>
    </submittedName>
</protein>
<feature type="transmembrane region" description="Helical" evidence="5">
    <location>
        <begin position="128"/>
        <end position="147"/>
    </location>
</feature>
<dbReference type="PANTHER" id="PTHR23502:SF157">
    <property type="entry name" value="MAJOR FACILITATOR SUPERFAMILY (MFS) PROFILE DOMAIN-CONTAINING PROTEIN-RELATED"/>
    <property type="match status" value="1"/>
</dbReference>
<feature type="transmembrane region" description="Helical" evidence="5">
    <location>
        <begin position="468"/>
        <end position="488"/>
    </location>
</feature>
<feature type="transmembrane region" description="Helical" evidence="5">
    <location>
        <begin position="59"/>
        <end position="76"/>
    </location>
</feature>
<dbReference type="Gene3D" id="1.20.1250.20">
    <property type="entry name" value="MFS general substrate transporter like domains"/>
    <property type="match status" value="1"/>
</dbReference>
<dbReference type="AlphaFoldDB" id="A0A2I1D5W3"/>
<feature type="transmembrane region" description="Helical" evidence="5">
    <location>
        <begin position="216"/>
        <end position="235"/>
    </location>
</feature>
<feature type="transmembrane region" description="Helical" evidence="5">
    <location>
        <begin position="153"/>
        <end position="172"/>
    </location>
</feature>
<reference evidence="7" key="1">
    <citation type="submission" date="2016-12" db="EMBL/GenBank/DDBJ databases">
        <title>The genomes of Aspergillus section Nigri reveals drivers in fungal speciation.</title>
        <authorList>
            <consortium name="DOE Joint Genome Institute"/>
            <person name="Vesth T.C."/>
            <person name="Nybo J."/>
            <person name="Theobald S."/>
            <person name="Brandl J."/>
            <person name="Frisvad J.C."/>
            <person name="Nielsen K.F."/>
            <person name="Lyhne E.K."/>
            <person name="Kogle M.E."/>
            <person name="Kuo A."/>
            <person name="Riley R."/>
            <person name="Clum A."/>
            <person name="Nolan M."/>
            <person name="Lipzen A."/>
            <person name="Salamov A."/>
            <person name="Henrissat B."/>
            <person name="Wiebenga A."/>
            <person name="De vries R.P."/>
            <person name="Grigoriev I.V."/>
            <person name="Mortensen U.H."/>
            <person name="Andersen M.R."/>
            <person name="Baker S.E."/>
        </authorList>
    </citation>
    <scope>NUCLEOTIDE SEQUENCE</scope>
    <source>
        <strain evidence="7">IBT 28561</strain>
    </source>
</reference>
<keyword evidence="4 5" id="KW-0472">Membrane</keyword>
<dbReference type="InterPro" id="IPR020846">
    <property type="entry name" value="MFS_dom"/>
</dbReference>
<organism evidence="7 8">
    <name type="scientific">Aspergillus campestris (strain IBT 28561)</name>
    <dbReference type="NCBI Taxonomy" id="1392248"/>
    <lineage>
        <taxon>Eukaryota</taxon>
        <taxon>Fungi</taxon>
        <taxon>Dikarya</taxon>
        <taxon>Ascomycota</taxon>
        <taxon>Pezizomycotina</taxon>
        <taxon>Eurotiomycetes</taxon>
        <taxon>Eurotiomycetidae</taxon>
        <taxon>Eurotiales</taxon>
        <taxon>Aspergillaceae</taxon>
        <taxon>Aspergillus</taxon>
        <taxon>Aspergillus subgen. Circumdati</taxon>
    </lineage>
</organism>
<evidence type="ECO:0000256" key="2">
    <source>
        <dbReference type="ARBA" id="ARBA00022692"/>
    </source>
</evidence>
<dbReference type="FunFam" id="1.20.1250.20:FF:000475">
    <property type="entry name" value="MFS multidrug transporter, putative"/>
    <property type="match status" value="1"/>
</dbReference>
<dbReference type="RefSeq" id="XP_024693853.1">
    <property type="nucleotide sequence ID" value="XM_024840188.1"/>
</dbReference>
<comment type="caution">
    <text evidence="7">The sequence shown here is derived from an EMBL/GenBank/DDBJ whole genome shotgun (WGS) entry which is preliminary data.</text>
</comment>
<accession>A0A2I1D5W3</accession>
<keyword evidence="2 5" id="KW-0812">Transmembrane</keyword>
<dbReference type="Proteomes" id="UP000234254">
    <property type="component" value="Unassembled WGS sequence"/>
</dbReference>
<dbReference type="EMBL" id="MSFM01000005">
    <property type="protein sequence ID" value="PKY05259.1"/>
    <property type="molecule type" value="Genomic_DNA"/>
</dbReference>
<feature type="transmembrane region" description="Helical" evidence="5">
    <location>
        <begin position="184"/>
        <end position="204"/>
    </location>
</feature>
<feature type="transmembrane region" description="Helical" evidence="5">
    <location>
        <begin position="329"/>
        <end position="347"/>
    </location>
</feature>
<evidence type="ECO:0000256" key="3">
    <source>
        <dbReference type="ARBA" id="ARBA00022989"/>
    </source>
</evidence>
<dbReference type="SUPFAM" id="SSF103473">
    <property type="entry name" value="MFS general substrate transporter"/>
    <property type="match status" value="1"/>
</dbReference>
<evidence type="ECO:0000256" key="4">
    <source>
        <dbReference type="ARBA" id="ARBA00023136"/>
    </source>
</evidence>
<evidence type="ECO:0000313" key="8">
    <source>
        <dbReference type="Proteomes" id="UP000234254"/>
    </source>
</evidence>
<evidence type="ECO:0000256" key="1">
    <source>
        <dbReference type="ARBA" id="ARBA00004141"/>
    </source>
</evidence>
<dbReference type="GO" id="GO:0022857">
    <property type="term" value="F:transmembrane transporter activity"/>
    <property type="evidence" value="ECO:0007669"/>
    <property type="project" value="InterPro"/>
</dbReference>
<name>A0A2I1D5W3_ASPC2</name>
<evidence type="ECO:0000256" key="5">
    <source>
        <dbReference type="SAM" id="Phobius"/>
    </source>
</evidence>
<dbReference type="InterPro" id="IPR036259">
    <property type="entry name" value="MFS_trans_sf"/>
</dbReference>
<dbReference type="PANTHER" id="PTHR23502">
    <property type="entry name" value="MAJOR FACILITATOR SUPERFAMILY"/>
    <property type="match status" value="1"/>
</dbReference>
<dbReference type="PROSITE" id="PS50850">
    <property type="entry name" value="MFS"/>
    <property type="match status" value="1"/>
</dbReference>
<feature type="transmembrane region" description="Helical" evidence="5">
    <location>
        <begin position="399"/>
        <end position="419"/>
    </location>
</feature>
<gene>
    <name evidence="7" type="ORF">P168DRAFT_318284</name>
</gene>
<dbReference type="Pfam" id="PF07690">
    <property type="entry name" value="MFS_1"/>
    <property type="match status" value="1"/>
</dbReference>
<dbReference type="OrthoDB" id="5410178at2759"/>
<feature type="transmembrane region" description="Helical" evidence="5">
    <location>
        <begin position="368"/>
        <end position="387"/>
    </location>
</feature>
<feature type="transmembrane region" description="Helical" evidence="5">
    <location>
        <begin position="96"/>
        <end position="116"/>
    </location>
</feature>
<proteinExistence type="predicted"/>